<dbReference type="Pfam" id="PF07728">
    <property type="entry name" value="AAA_5"/>
    <property type="match status" value="1"/>
</dbReference>
<evidence type="ECO:0000313" key="2">
    <source>
        <dbReference type="EMBL" id="MBW3091485.1"/>
    </source>
</evidence>
<accession>A0ABS6WBQ8</accession>
<dbReference type="InterPro" id="IPR025745">
    <property type="entry name" value="Mrr-like_N_dom"/>
</dbReference>
<dbReference type="Proteomes" id="UP000700815">
    <property type="component" value="Unassembled WGS sequence"/>
</dbReference>
<organism evidence="2 3">
    <name type="scientific">Bifidobacterium miconis</name>
    <dbReference type="NCBI Taxonomy" id="2834435"/>
    <lineage>
        <taxon>Bacteria</taxon>
        <taxon>Bacillati</taxon>
        <taxon>Actinomycetota</taxon>
        <taxon>Actinomycetes</taxon>
        <taxon>Bifidobacteriales</taxon>
        <taxon>Bifidobacteriaceae</taxon>
        <taxon>Bifidobacterium</taxon>
    </lineage>
</organism>
<dbReference type="InterPro" id="IPR052934">
    <property type="entry name" value="Methyl-DNA_Rec/Restrict_Enz"/>
</dbReference>
<feature type="domain" description="AAA+ ATPase" evidence="1">
    <location>
        <begin position="337"/>
        <end position="495"/>
    </location>
</feature>
<evidence type="ECO:0000313" key="3">
    <source>
        <dbReference type="Proteomes" id="UP000700815"/>
    </source>
</evidence>
<dbReference type="EMBL" id="JAHBBH010000001">
    <property type="protein sequence ID" value="MBW3091485.1"/>
    <property type="molecule type" value="Genomic_DNA"/>
</dbReference>
<keyword evidence="3" id="KW-1185">Reference proteome</keyword>
<reference evidence="2 3" key="1">
    <citation type="submission" date="2021-05" db="EMBL/GenBank/DDBJ databases">
        <title>Phylogenetic classification of ten novel species belonging to the genus Bifidobacterium comprising B. colchicus sp. nov., B. abeli sp. nov., B. bicoloris sp. nov., B. guerezis sp. nov., B. rosaliae sp. nov., B. santillanensis sp. nov., B. argentati sp. nov., B. amazzoni sp. nov., B. pluviali sp. nov., and B. pinnaculum sp. nov.</title>
        <authorList>
            <person name="Lugli G.A."/>
            <person name="Ruiz Garcia L."/>
            <person name="Margolles A."/>
            <person name="Ventura M."/>
        </authorList>
    </citation>
    <scope>NUCLEOTIDE SEQUENCE [LARGE SCALE GENOMIC DNA]</scope>
    <source>
        <strain evidence="2 3">82T10</strain>
    </source>
</reference>
<name>A0ABS6WBQ8_9BIFI</name>
<dbReference type="RefSeq" id="WP_219057608.1">
    <property type="nucleotide sequence ID" value="NZ_JAHBBH010000001.1"/>
</dbReference>
<evidence type="ECO:0000259" key="1">
    <source>
        <dbReference type="SMART" id="SM00382"/>
    </source>
</evidence>
<dbReference type="SMART" id="SM00382">
    <property type="entry name" value="AAA"/>
    <property type="match status" value="1"/>
</dbReference>
<dbReference type="InterPro" id="IPR011704">
    <property type="entry name" value="ATPase_dyneun-rel_AAA"/>
</dbReference>
<dbReference type="InterPro" id="IPR003593">
    <property type="entry name" value="AAA+_ATPase"/>
</dbReference>
<dbReference type="PANTHER" id="PTHR37291">
    <property type="entry name" value="5-METHYLCYTOSINE-SPECIFIC RESTRICTION ENZYME B"/>
    <property type="match status" value="1"/>
</dbReference>
<dbReference type="Pfam" id="PF14338">
    <property type="entry name" value="Mrr_N"/>
    <property type="match status" value="1"/>
</dbReference>
<dbReference type="CDD" id="cd00009">
    <property type="entry name" value="AAA"/>
    <property type="match status" value="1"/>
</dbReference>
<dbReference type="PANTHER" id="PTHR37291:SF1">
    <property type="entry name" value="TYPE IV METHYL-DIRECTED RESTRICTION ENZYME ECOKMCRB SUBUNIT"/>
    <property type="match status" value="1"/>
</dbReference>
<proteinExistence type="predicted"/>
<gene>
    <name evidence="2" type="ORF">KIH79_00665</name>
</gene>
<protein>
    <submittedName>
        <fullName evidence="2">AAA family ATPase</fullName>
    </submittedName>
</protein>
<comment type="caution">
    <text evidence="2">The sequence shown here is derived from an EMBL/GenBank/DDBJ whole genome shotgun (WGS) entry which is preliminary data.</text>
</comment>
<sequence length="595" mass="67158">MAEQGNEVSGTLKVSCMQWMAPVLQALKELGGSAKFQQVHDQIVHDFNLSQETLTAVGGKNKVNRFDNDLRSARNHLVQGGYIDNSVRGVWTITESGKTVDMNDAFASELIRANRKATAARRKKTDANNVLGDSDVAQTRYWAYRPGAGASKWQECQQDSVMMIGWGRIGSVDQFQSQNDIQQALQQKYELVSPAKNRAHALWQFANDMNTGDVIVAVNGFRSVLGIGTVQSDYEYQPGDGEEFDHLRQVVWTVTFDDGDAPEIGQQFANKTLTEITSDEAIQQINALFDDDELDDDDDAVSTAEQTPLESYSRADFLNEVYMDGDSYDRLVAMLDKKKNIILEGAPGVGKTFAAKRLAYSIMGEKDPSRVQMVQFHQSYSYEDFIMGFRPYKDGFELRHGVFYNFCKTAEADEGHSYFFIIDEINRGNLSKIFGELFMLIESDKRNLKLRLLYSDEQFSIPANVFIIGMMNTADRSLAMMDYALRRRFAFIDLLPGFDTDGFKAYQHSLHSAKFDRLIDTVRQLNQTIAKDESLGRGFMIGHSYFSNLTAQQAGDDQTLSGIVEYELIPLLGEYWFDDPKKVEDEAAELRNAIQ</sequence>